<protein>
    <recommendedName>
        <fullName evidence="5">Fido domain-containing protein</fullName>
    </recommendedName>
</protein>
<dbReference type="InterPro" id="IPR040198">
    <property type="entry name" value="Fido_containing"/>
</dbReference>
<feature type="active site" evidence="3">
    <location>
        <position position="175"/>
    </location>
</feature>
<keyword evidence="1" id="KW-0805">Transcription regulation</keyword>
<keyword evidence="2" id="KW-0804">Transcription</keyword>
<accession>A0A2M7QCA7</accession>
<evidence type="ECO:0000313" key="7">
    <source>
        <dbReference type="Proteomes" id="UP000230108"/>
    </source>
</evidence>
<dbReference type="PANTHER" id="PTHR13504:SF38">
    <property type="entry name" value="FIDO DOMAIN-CONTAINING PROTEIN"/>
    <property type="match status" value="1"/>
</dbReference>
<dbReference type="GO" id="GO:0005524">
    <property type="term" value="F:ATP binding"/>
    <property type="evidence" value="ECO:0007669"/>
    <property type="project" value="UniProtKB-KW"/>
</dbReference>
<feature type="binding site" evidence="4">
    <location>
        <begin position="217"/>
        <end position="218"/>
    </location>
    <ligand>
        <name>ATP</name>
        <dbReference type="ChEBI" id="CHEBI:30616"/>
    </ligand>
</feature>
<dbReference type="Pfam" id="PF08220">
    <property type="entry name" value="HTH_DeoR"/>
    <property type="match status" value="1"/>
</dbReference>
<proteinExistence type="predicted"/>
<dbReference type="GO" id="GO:0003700">
    <property type="term" value="F:DNA-binding transcription factor activity"/>
    <property type="evidence" value="ECO:0007669"/>
    <property type="project" value="InterPro"/>
</dbReference>
<dbReference type="Pfam" id="PF02661">
    <property type="entry name" value="Fic"/>
    <property type="match status" value="1"/>
</dbReference>
<dbReference type="PROSITE" id="PS51459">
    <property type="entry name" value="FIDO"/>
    <property type="match status" value="1"/>
</dbReference>
<dbReference type="InterPro" id="IPR036390">
    <property type="entry name" value="WH_DNA-bd_sf"/>
</dbReference>
<dbReference type="SUPFAM" id="SSF140931">
    <property type="entry name" value="Fic-like"/>
    <property type="match status" value="1"/>
</dbReference>
<comment type="caution">
    <text evidence="6">The sequence shown here is derived from an EMBL/GenBank/DDBJ whole genome shotgun (WGS) entry which is preliminary data.</text>
</comment>
<feature type="domain" description="Fido" evidence="5">
    <location>
        <begin position="95"/>
        <end position="237"/>
    </location>
</feature>
<dbReference type="InterPro" id="IPR003812">
    <property type="entry name" value="Fido"/>
</dbReference>
<evidence type="ECO:0000256" key="4">
    <source>
        <dbReference type="PIRSR" id="PIRSR640198-2"/>
    </source>
</evidence>
<gene>
    <name evidence="6" type="ORF">COY90_03695</name>
</gene>
<dbReference type="Gene3D" id="1.10.3290.10">
    <property type="entry name" value="Fido-like domain"/>
    <property type="match status" value="1"/>
</dbReference>
<evidence type="ECO:0000256" key="1">
    <source>
        <dbReference type="ARBA" id="ARBA00023015"/>
    </source>
</evidence>
<keyword evidence="4" id="KW-0067">ATP-binding</keyword>
<evidence type="ECO:0000313" key="6">
    <source>
        <dbReference type="EMBL" id="PIY68866.1"/>
    </source>
</evidence>
<dbReference type="AlphaFoldDB" id="A0A2M7QCA7"/>
<name>A0A2M7QCA7_9BACT</name>
<keyword evidence="4" id="KW-0547">Nucleotide-binding</keyword>
<dbReference type="SUPFAM" id="SSF46785">
    <property type="entry name" value="Winged helix' DNA-binding domain"/>
    <property type="match status" value="1"/>
</dbReference>
<dbReference type="SMART" id="SM00420">
    <property type="entry name" value="HTH_DEOR"/>
    <property type="match status" value="1"/>
</dbReference>
<evidence type="ECO:0000256" key="2">
    <source>
        <dbReference type="ARBA" id="ARBA00023163"/>
    </source>
</evidence>
<feature type="binding site" evidence="4">
    <location>
        <begin position="179"/>
        <end position="186"/>
    </location>
    <ligand>
        <name>ATP</name>
        <dbReference type="ChEBI" id="CHEBI:30616"/>
    </ligand>
</feature>
<dbReference type="InterPro" id="IPR036597">
    <property type="entry name" value="Fido-like_dom_sf"/>
</dbReference>
<sequence length="325" mass="37292">MNIPPAYKVTSTILALISEIDSLRLYGKGNNLSKHVTITIRRNSLLRSSLYSARIEGNQLSELTLHEDNADTETLEITNIIKALEYLESSQILCIDHLFIKKIHTTIGNNIFPEKGMYRTEMSGIFNAADNVVYMPPPPTQMNGLLDELFKYVNSRSDFPLITAFVAHLIFEKIHPFLDGNGRVGRVLIPAVLKSKNFIVEFPVTLEEYLDTHRAQYYDVLSQGLQNVESYLEFMLRAYLEQMKKTIEKLELQSNKPAVIQELTARQEKLYTIVREHTVVSLNFIARRFLKVPERTLRNDISKLIEKGLVAKVRNTKGVEYRISE</sequence>
<dbReference type="Proteomes" id="UP000230108">
    <property type="component" value="Unassembled WGS sequence"/>
</dbReference>
<dbReference type="PANTHER" id="PTHR13504">
    <property type="entry name" value="FIDO DOMAIN-CONTAINING PROTEIN DDB_G0283145"/>
    <property type="match status" value="1"/>
</dbReference>
<dbReference type="EMBL" id="PFLF01000078">
    <property type="protein sequence ID" value="PIY68866.1"/>
    <property type="molecule type" value="Genomic_DNA"/>
</dbReference>
<organism evidence="6 7">
    <name type="scientific">Candidatus Roizmanbacteria bacterium CG_4_10_14_0_8_um_filter_39_9</name>
    <dbReference type="NCBI Taxonomy" id="1974829"/>
    <lineage>
        <taxon>Bacteria</taxon>
        <taxon>Candidatus Roizmaniibacteriota</taxon>
    </lineage>
</organism>
<reference evidence="7" key="1">
    <citation type="submission" date="2017-09" db="EMBL/GenBank/DDBJ databases">
        <title>Depth-based differentiation of microbial function through sediment-hosted aquifers and enrichment of novel symbionts in the deep terrestrial subsurface.</title>
        <authorList>
            <person name="Probst A.J."/>
            <person name="Ladd B."/>
            <person name="Jarett J.K."/>
            <person name="Geller-Mcgrath D.E."/>
            <person name="Sieber C.M.K."/>
            <person name="Emerson J.B."/>
            <person name="Anantharaman K."/>
            <person name="Thomas B.C."/>
            <person name="Malmstrom R."/>
            <person name="Stieglmeier M."/>
            <person name="Klingl A."/>
            <person name="Woyke T."/>
            <person name="Ryan C.M."/>
            <person name="Banfield J.F."/>
        </authorList>
    </citation>
    <scope>NUCLEOTIDE SEQUENCE [LARGE SCALE GENOMIC DNA]</scope>
</reference>
<evidence type="ECO:0000256" key="3">
    <source>
        <dbReference type="PIRSR" id="PIRSR640198-1"/>
    </source>
</evidence>
<dbReference type="InterPro" id="IPR001034">
    <property type="entry name" value="DeoR_HTH"/>
</dbReference>
<evidence type="ECO:0000259" key="5">
    <source>
        <dbReference type="PROSITE" id="PS51459"/>
    </source>
</evidence>